<dbReference type="EMBL" id="FNDS01000001">
    <property type="protein sequence ID" value="SDH47743.1"/>
    <property type="molecule type" value="Genomic_DNA"/>
</dbReference>
<feature type="domain" description="Spore coat protein U/FanG" evidence="2">
    <location>
        <begin position="27"/>
        <end position="170"/>
    </location>
</feature>
<feature type="signal peptide" evidence="1">
    <location>
        <begin position="1"/>
        <end position="24"/>
    </location>
</feature>
<dbReference type="Pfam" id="PF05229">
    <property type="entry name" value="SCPU"/>
    <property type="match status" value="1"/>
</dbReference>
<evidence type="ECO:0000313" key="4">
    <source>
        <dbReference type="Proteomes" id="UP000199636"/>
    </source>
</evidence>
<feature type="chain" id="PRO_5011466663" evidence="1">
    <location>
        <begin position="25"/>
        <end position="173"/>
    </location>
</feature>
<keyword evidence="3" id="KW-0167">Capsid protein</keyword>
<dbReference type="PANTHER" id="PTHR37089">
    <property type="entry name" value="PROTEIN U-RELATED"/>
    <property type="match status" value="1"/>
</dbReference>
<reference evidence="4" key="1">
    <citation type="submission" date="2016-10" db="EMBL/GenBank/DDBJ databases">
        <authorList>
            <person name="Varghese N."/>
            <person name="Submissions S."/>
        </authorList>
    </citation>
    <scope>NUCLEOTIDE SEQUENCE [LARGE SCALE GENOMIC DNA]</scope>
    <source>
        <strain evidence="4">CCM 7469</strain>
    </source>
</reference>
<dbReference type="Proteomes" id="UP000199636">
    <property type="component" value="Unassembled WGS sequence"/>
</dbReference>
<evidence type="ECO:0000256" key="1">
    <source>
        <dbReference type="SAM" id="SignalP"/>
    </source>
</evidence>
<dbReference type="RefSeq" id="WP_090260904.1">
    <property type="nucleotide sequence ID" value="NZ_FNDS01000001.1"/>
</dbReference>
<proteinExistence type="predicted"/>
<gene>
    <name evidence="3" type="ORF">SAMN05216272_101720</name>
</gene>
<dbReference type="InterPro" id="IPR007893">
    <property type="entry name" value="Spore_coat_U/FanG"/>
</dbReference>
<evidence type="ECO:0000259" key="2">
    <source>
        <dbReference type="Pfam" id="PF05229"/>
    </source>
</evidence>
<dbReference type="InterPro" id="IPR053167">
    <property type="entry name" value="Spore_coat_component"/>
</dbReference>
<keyword evidence="4" id="KW-1185">Reference proteome</keyword>
<sequence length="173" mass="17968">MHARTPSHCCLALLAALAAEPAGAITTAPLKVSARIVAGCLINPVHAGNDASLGNLGSLDFGRHPAYRTGHLSTPLMPGSVALHCTPGTLPQISIDAGVNAQGGQRHLSDGSSLLAYRLYTDAALQQEILSQPIAFTPASDGRLRLSLYASAQLDGHQPAGLYQDVLTVTLTW</sequence>
<accession>A0A1G8CR05</accession>
<name>A0A1G8CR05_9PSED</name>
<evidence type="ECO:0000313" key="3">
    <source>
        <dbReference type="EMBL" id="SDH47743.1"/>
    </source>
</evidence>
<keyword evidence="3" id="KW-0946">Virion</keyword>
<dbReference type="PANTHER" id="PTHR37089:SF3">
    <property type="entry name" value="EXPORTED PROTEIN"/>
    <property type="match status" value="1"/>
</dbReference>
<keyword evidence="1" id="KW-0732">Signal</keyword>
<organism evidence="3 4">
    <name type="scientific">Pseudomonas panipatensis</name>
    <dbReference type="NCBI Taxonomy" id="428992"/>
    <lineage>
        <taxon>Bacteria</taxon>
        <taxon>Pseudomonadati</taxon>
        <taxon>Pseudomonadota</taxon>
        <taxon>Gammaproteobacteria</taxon>
        <taxon>Pseudomonadales</taxon>
        <taxon>Pseudomonadaceae</taxon>
        <taxon>Pseudomonas</taxon>
    </lineage>
</organism>
<protein>
    <submittedName>
        <fullName evidence="3">Spore coat protein U (SCPU) domain-containing protein</fullName>
    </submittedName>
</protein>
<dbReference type="AlphaFoldDB" id="A0A1G8CR05"/>
<dbReference type="STRING" id="428992.SAMN05216272_101720"/>